<dbReference type="Gene3D" id="3.30.559.10">
    <property type="entry name" value="Chloramphenicol acetyltransferase-like domain"/>
    <property type="match status" value="1"/>
</dbReference>
<dbReference type="AlphaFoldDB" id="M2QTG9"/>
<organism evidence="1 2">
    <name type="scientific">Ceriporiopsis subvermispora (strain B)</name>
    <name type="common">White-rot fungus</name>
    <name type="synonym">Gelatoporia subvermispora</name>
    <dbReference type="NCBI Taxonomy" id="914234"/>
    <lineage>
        <taxon>Eukaryota</taxon>
        <taxon>Fungi</taxon>
        <taxon>Dikarya</taxon>
        <taxon>Basidiomycota</taxon>
        <taxon>Agaricomycotina</taxon>
        <taxon>Agaricomycetes</taxon>
        <taxon>Polyporales</taxon>
        <taxon>Gelatoporiaceae</taxon>
        <taxon>Gelatoporia</taxon>
    </lineage>
</organism>
<dbReference type="InterPro" id="IPR023213">
    <property type="entry name" value="CAT-like_dom_sf"/>
</dbReference>
<dbReference type="EMBL" id="KB445800">
    <property type="protein sequence ID" value="EMD35345.1"/>
    <property type="molecule type" value="Genomic_DNA"/>
</dbReference>
<evidence type="ECO:0000313" key="2">
    <source>
        <dbReference type="Proteomes" id="UP000016930"/>
    </source>
</evidence>
<dbReference type="HOGENOM" id="CLU_043680_0_0_1"/>
<gene>
    <name evidence="1" type="ORF">CERSUDRAFT_116144</name>
</gene>
<keyword evidence="2" id="KW-1185">Reference proteome</keyword>
<name>M2QTG9_CERS8</name>
<dbReference type="Proteomes" id="UP000016930">
    <property type="component" value="Unassembled WGS sequence"/>
</dbReference>
<proteinExistence type="predicted"/>
<dbReference type="PANTHER" id="PTHR42034:SF1">
    <property type="entry name" value="CONDENSATION DOMAIN-CONTAINING PROTEIN"/>
    <property type="match status" value="1"/>
</dbReference>
<reference evidence="1 2" key="1">
    <citation type="journal article" date="2012" name="Proc. Natl. Acad. Sci. U.S.A.">
        <title>Comparative genomics of Ceriporiopsis subvermispora and Phanerochaete chrysosporium provide insight into selective ligninolysis.</title>
        <authorList>
            <person name="Fernandez-Fueyo E."/>
            <person name="Ruiz-Duenas F.J."/>
            <person name="Ferreira P."/>
            <person name="Floudas D."/>
            <person name="Hibbett D.S."/>
            <person name="Canessa P."/>
            <person name="Larrondo L.F."/>
            <person name="James T.Y."/>
            <person name="Seelenfreund D."/>
            <person name="Lobos S."/>
            <person name="Polanco R."/>
            <person name="Tello M."/>
            <person name="Honda Y."/>
            <person name="Watanabe T."/>
            <person name="Watanabe T."/>
            <person name="Ryu J.S."/>
            <person name="Kubicek C.P."/>
            <person name="Schmoll M."/>
            <person name="Gaskell J."/>
            <person name="Hammel K.E."/>
            <person name="St John F.J."/>
            <person name="Vanden Wymelenberg A."/>
            <person name="Sabat G."/>
            <person name="Splinter BonDurant S."/>
            <person name="Syed K."/>
            <person name="Yadav J.S."/>
            <person name="Doddapaneni H."/>
            <person name="Subramanian V."/>
            <person name="Lavin J.L."/>
            <person name="Oguiza J.A."/>
            <person name="Perez G."/>
            <person name="Pisabarro A.G."/>
            <person name="Ramirez L."/>
            <person name="Santoyo F."/>
            <person name="Master E."/>
            <person name="Coutinho P.M."/>
            <person name="Henrissat B."/>
            <person name="Lombard V."/>
            <person name="Magnuson J.K."/>
            <person name="Kuees U."/>
            <person name="Hori C."/>
            <person name="Igarashi K."/>
            <person name="Samejima M."/>
            <person name="Held B.W."/>
            <person name="Barry K.W."/>
            <person name="LaButti K.M."/>
            <person name="Lapidus A."/>
            <person name="Lindquist E.A."/>
            <person name="Lucas S.M."/>
            <person name="Riley R."/>
            <person name="Salamov A.A."/>
            <person name="Hoffmeister D."/>
            <person name="Schwenk D."/>
            <person name="Hadar Y."/>
            <person name="Yarden O."/>
            <person name="de Vries R.P."/>
            <person name="Wiebenga A."/>
            <person name="Stenlid J."/>
            <person name="Eastwood D."/>
            <person name="Grigoriev I.V."/>
            <person name="Berka R.M."/>
            <person name="Blanchette R.A."/>
            <person name="Kersten P."/>
            <person name="Martinez A.T."/>
            <person name="Vicuna R."/>
            <person name="Cullen D."/>
        </authorList>
    </citation>
    <scope>NUCLEOTIDE SEQUENCE [LARGE SCALE GENOMIC DNA]</scope>
    <source>
        <strain evidence="1 2">B</strain>
    </source>
</reference>
<dbReference type="PANTHER" id="PTHR42034">
    <property type="entry name" value="CHROMOSOME 7, WHOLE GENOME SHOTGUN SEQUENCE-RELATED"/>
    <property type="match status" value="1"/>
</dbReference>
<protein>
    <recommendedName>
        <fullName evidence="3">Condensation domain-containing protein</fullName>
    </recommendedName>
</protein>
<accession>M2QTG9</accession>
<evidence type="ECO:0008006" key="3">
    <source>
        <dbReference type="Google" id="ProtNLM"/>
    </source>
</evidence>
<sequence>MVTLHAEPQWERRQWGPPADDVLTRPLLGSELLVDQLSVLYDGLAECCMGFSFTTTLSPAELFRRVSDAIGRLRFLCPVIAASIEEGIHDAQLRSWVYWPVKDEDDLREWLKQSVVMLEEPVDPDSFIQKMNQVRLPYVLSNGRRQPFRCYIFRPGDAPNSFAIHFHGSHAFMDARPTWHAFSLLFQWIANQDLVDIMSLPWGTEIEHLPVGPIAATGGIRPDWDVGGQSLLGKISQLLMNTTPSHGIARQQDAVTIRGKPIRARTTLSASQTTRLLTNLKSVGLSLTQLLDAATALAVFALNPPEEDATDAHITYPVTMISLERAFAPSVNAKSHFISSMVLLPFNLNWIDVSDIEDERSRVHVAMRKFKQQYDDYLASPHLPQVTSAQMNLAPPRQAHPIERQDSISPTNIGMVDQFVPAQWFDGSDDLGKSEPLLSLYEMSFGHRSYTGQLMVHGWTMQSRFMIQIQASDVWDKAQVEKLLGEIVERVMLLAQPE</sequence>
<dbReference type="Gene3D" id="3.30.559.30">
    <property type="entry name" value="Nonribosomal peptide synthetase, condensation domain"/>
    <property type="match status" value="1"/>
</dbReference>
<evidence type="ECO:0000313" key="1">
    <source>
        <dbReference type="EMBL" id="EMD35345.1"/>
    </source>
</evidence>
<dbReference type="OrthoDB" id="2548233at2759"/>